<accession>A0A2N1J2T7</accession>
<dbReference type="Proteomes" id="UP000233248">
    <property type="component" value="Unassembled WGS sequence"/>
</dbReference>
<dbReference type="GO" id="GO:0022627">
    <property type="term" value="C:cytosolic small ribosomal subunit"/>
    <property type="evidence" value="ECO:0007669"/>
    <property type="project" value="TreeGrafter"/>
</dbReference>
<name>A0A2N1J2T7_9BACT</name>
<proteinExistence type="predicted"/>
<dbReference type="GO" id="GO:0045900">
    <property type="term" value="P:negative regulation of translational elongation"/>
    <property type="evidence" value="ECO:0007669"/>
    <property type="project" value="TreeGrafter"/>
</dbReference>
<dbReference type="GO" id="GO:0043024">
    <property type="term" value="F:ribosomal small subunit binding"/>
    <property type="evidence" value="ECO:0007669"/>
    <property type="project" value="TreeGrafter"/>
</dbReference>
<dbReference type="NCBIfam" id="TIGR00741">
    <property type="entry name" value="yfiA"/>
    <property type="match status" value="1"/>
</dbReference>
<reference evidence="5 6" key="1">
    <citation type="submission" date="2017-09" db="EMBL/GenBank/DDBJ databases">
        <title>Genomics of the genus Arcobacter.</title>
        <authorList>
            <person name="Perez-Cataluna A."/>
            <person name="Figueras M.J."/>
            <person name="Salas-Masso N."/>
        </authorList>
    </citation>
    <scope>NUCLEOTIDE SEQUENCE [LARGE SCALE GENOMIC DNA]</scope>
    <source>
        <strain evidence="5 6">DSM 18005</strain>
    </source>
</reference>
<feature type="domain" description="Sigma 54 modulation/S30EA ribosomal protein C-terminal" evidence="4">
    <location>
        <begin position="125"/>
        <end position="179"/>
    </location>
</feature>
<gene>
    <name evidence="5" type="primary">raiA</name>
    <name evidence="5" type="ORF">CP960_07660</name>
</gene>
<protein>
    <recommendedName>
        <fullName evidence="3">Ribosome hibernation promoting factor</fullName>
    </recommendedName>
</protein>
<dbReference type="InterPro" id="IPR032528">
    <property type="entry name" value="Ribosom_S30AE_C"/>
</dbReference>
<dbReference type="SUPFAM" id="SSF69754">
    <property type="entry name" value="Ribosome binding protein Y (YfiA homologue)"/>
    <property type="match status" value="1"/>
</dbReference>
<dbReference type="PANTHER" id="PTHR33231:SF1">
    <property type="entry name" value="30S RIBOSOMAL PROTEIN"/>
    <property type="match status" value="1"/>
</dbReference>
<evidence type="ECO:0000313" key="6">
    <source>
        <dbReference type="Proteomes" id="UP000233248"/>
    </source>
</evidence>
<dbReference type="InterPro" id="IPR003489">
    <property type="entry name" value="RHF/RaiA"/>
</dbReference>
<sequence>MNTSIVGRHIELTEPIKDYINSSVEIFKKYNLDIISVNSIIVQDEKNGKKAFTFEFTLNVAHLDTIVVKQKDKDLYAAIDIAVDRVSKVLRRHHDKITTHKATKLSEVEANAVEDEVALELEKFENEIIPVKLASYKPIDIQEALEDLKSGDDLFKVFYDKDHNLRVLYKAKDEGKFGLY</sequence>
<keyword evidence="1" id="KW-0810">Translation regulation</keyword>
<evidence type="ECO:0000259" key="4">
    <source>
        <dbReference type="Pfam" id="PF16321"/>
    </source>
</evidence>
<dbReference type="AlphaFoldDB" id="A0A2N1J2T7"/>
<comment type="subunit">
    <text evidence="2">Associates exclusively with 100S ribosomes, which are dimers of 70S ribosomes.</text>
</comment>
<evidence type="ECO:0000256" key="3">
    <source>
        <dbReference type="ARBA" id="ARBA00041148"/>
    </source>
</evidence>
<evidence type="ECO:0000256" key="2">
    <source>
        <dbReference type="ARBA" id="ARBA00038695"/>
    </source>
</evidence>
<dbReference type="CDD" id="cd00552">
    <property type="entry name" value="RaiA"/>
    <property type="match status" value="1"/>
</dbReference>
<comment type="caution">
    <text evidence="5">The sequence shown here is derived from an EMBL/GenBank/DDBJ whole genome shotgun (WGS) entry which is preliminary data.</text>
</comment>
<dbReference type="Pfam" id="PF16321">
    <property type="entry name" value="Ribosom_S30AE_C"/>
    <property type="match status" value="1"/>
</dbReference>
<dbReference type="InterPro" id="IPR036567">
    <property type="entry name" value="RHF-like"/>
</dbReference>
<dbReference type="PANTHER" id="PTHR33231">
    <property type="entry name" value="30S RIBOSOMAL PROTEIN"/>
    <property type="match status" value="1"/>
</dbReference>
<dbReference type="OrthoDB" id="9794975at2"/>
<keyword evidence="6" id="KW-1185">Reference proteome</keyword>
<dbReference type="KEGG" id="ahs:AHALO_1433"/>
<dbReference type="Gene3D" id="3.30.160.100">
    <property type="entry name" value="Ribosome hibernation promotion factor-like"/>
    <property type="match status" value="1"/>
</dbReference>
<dbReference type="Pfam" id="PF02482">
    <property type="entry name" value="Ribosomal_S30AE"/>
    <property type="match status" value="1"/>
</dbReference>
<organism evidence="5 6">
    <name type="scientific">Malaciobacter halophilus</name>
    <dbReference type="NCBI Taxonomy" id="197482"/>
    <lineage>
        <taxon>Bacteria</taxon>
        <taxon>Pseudomonadati</taxon>
        <taxon>Campylobacterota</taxon>
        <taxon>Epsilonproteobacteria</taxon>
        <taxon>Campylobacterales</taxon>
        <taxon>Arcobacteraceae</taxon>
        <taxon>Malaciobacter</taxon>
    </lineage>
</organism>
<evidence type="ECO:0000313" key="5">
    <source>
        <dbReference type="EMBL" id="PKI80870.1"/>
    </source>
</evidence>
<dbReference type="InterPro" id="IPR050574">
    <property type="entry name" value="HPF/YfiA_ribosome-assoc"/>
</dbReference>
<dbReference type="RefSeq" id="WP_101184829.1">
    <property type="nucleotide sequence ID" value="NZ_CP031218.1"/>
</dbReference>
<evidence type="ECO:0000256" key="1">
    <source>
        <dbReference type="ARBA" id="ARBA00022845"/>
    </source>
</evidence>
<dbReference type="EMBL" id="NXIF01000027">
    <property type="protein sequence ID" value="PKI80870.1"/>
    <property type="molecule type" value="Genomic_DNA"/>
</dbReference>